<protein>
    <recommendedName>
        <fullName evidence="9">Cadherin domain-containing protein</fullName>
    </recommendedName>
</protein>
<comment type="subcellular location">
    <subcellularLocation>
        <location evidence="1">Membrane</location>
    </subcellularLocation>
</comment>
<feature type="domain" description="Cadherin" evidence="9">
    <location>
        <begin position="30"/>
        <end position="127"/>
    </location>
</feature>
<evidence type="ECO:0000256" key="7">
    <source>
        <dbReference type="ARBA" id="ARBA00023136"/>
    </source>
</evidence>
<dbReference type="InterPro" id="IPR020894">
    <property type="entry name" value="Cadherin_CS"/>
</dbReference>
<keyword evidence="2" id="KW-0812">Transmembrane</keyword>
<keyword evidence="6" id="KW-1133">Transmembrane helix</keyword>
<organism evidence="10 11">
    <name type="scientific">Meganyctiphanes norvegica</name>
    <name type="common">Northern krill</name>
    <name type="synonym">Thysanopoda norvegica</name>
    <dbReference type="NCBI Taxonomy" id="48144"/>
    <lineage>
        <taxon>Eukaryota</taxon>
        <taxon>Metazoa</taxon>
        <taxon>Ecdysozoa</taxon>
        <taxon>Arthropoda</taxon>
        <taxon>Crustacea</taxon>
        <taxon>Multicrustacea</taxon>
        <taxon>Malacostraca</taxon>
        <taxon>Eumalacostraca</taxon>
        <taxon>Eucarida</taxon>
        <taxon>Euphausiacea</taxon>
        <taxon>Euphausiidae</taxon>
        <taxon>Meganyctiphanes</taxon>
    </lineage>
</organism>
<dbReference type="PROSITE" id="PS00232">
    <property type="entry name" value="CADHERIN_1"/>
    <property type="match status" value="1"/>
</dbReference>
<dbReference type="SUPFAM" id="SSF49313">
    <property type="entry name" value="Cadherin-like"/>
    <property type="match status" value="1"/>
</dbReference>
<dbReference type="PRINTS" id="PR00205">
    <property type="entry name" value="CADHERIN"/>
</dbReference>
<name>A0AAV2RQS5_MEGNR</name>
<dbReference type="PANTHER" id="PTHR24025">
    <property type="entry name" value="DESMOGLEIN FAMILY MEMBER"/>
    <property type="match status" value="1"/>
</dbReference>
<keyword evidence="11" id="KW-1185">Reference proteome</keyword>
<dbReference type="GO" id="GO:0005886">
    <property type="term" value="C:plasma membrane"/>
    <property type="evidence" value="ECO:0007669"/>
    <property type="project" value="InterPro"/>
</dbReference>
<sequence length="159" mass="17738">ATDNGSPQKHSHVNVNIHVKRAHNAPPRFIVKEYFWEVSENADVGEFIGIVEVENHVGVMFSLTAESPLLPFVINPSTGVLLIDAPLDYEKTHAYNFTVRASSMNGMESSTKVLIIIKDENDNFPYFTQNSYIGYISEVAALNSVVLMENNMPLVIKAR</sequence>
<dbReference type="Proteomes" id="UP001497623">
    <property type="component" value="Unassembled WGS sequence"/>
</dbReference>
<keyword evidence="5" id="KW-0130">Cell adhesion</keyword>
<dbReference type="Pfam" id="PF00028">
    <property type="entry name" value="Cadherin"/>
    <property type="match status" value="1"/>
</dbReference>
<evidence type="ECO:0000256" key="5">
    <source>
        <dbReference type="ARBA" id="ARBA00022889"/>
    </source>
</evidence>
<dbReference type="InterPro" id="IPR050971">
    <property type="entry name" value="Cadherin-domain_protein"/>
</dbReference>
<dbReference type="SMART" id="SM00112">
    <property type="entry name" value="CA"/>
    <property type="match status" value="1"/>
</dbReference>
<feature type="non-terminal residue" evidence="10">
    <location>
        <position position="1"/>
    </location>
</feature>
<dbReference type="AlphaFoldDB" id="A0AAV2RQS5"/>
<dbReference type="Gene3D" id="2.60.40.60">
    <property type="entry name" value="Cadherins"/>
    <property type="match status" value="1"/>
</dbReference>
<reference evidence="10 11" key="1">
    <citation type="submission" date="2024-05" db="EMBL/GenBank/DDBJ databases">
        <authorList>
            <person name="Wallberg A."/>
        </authorList>
    </citation>
    <scope>NUCLEOTIDE SEQUENCE [LARGE SCALE GENOMIC DNA]</scope>
</reference>
<dbReference type="InterPro" id="IPR002126">
    <property type="entry name" value="Cadherin-like_dom"/>
</dbReference>
<evidence type="ECO:0000256" key="3">
    <source>
        <dbReference type="ARBA" id="ARBA00022737"/>
    </source>
</evidence>
<evidence type="ECO:0000256" key="6">
    <source>
        <dbReference type="ARBA" id="ARBA00022989"/>
    </source>
</evidence>
<evidence type="ECO:0000313" key="11">
    <source>
        <dbReference type="Proteomes" id="UP001497623"/>
    </source>
</evidence>
<dbReference type="CDD" id="cd11304">
    <property type="entry name" value="Cadherin_repeat"/>
    <property type="match status" value="1"/>
</dbReference>
<evidence type="ECO:0000256" key="2">
    <source>
        <dbReference type="ARBA" id="ARBA00022692"/>
    </source>
</evidence>
<proteinExistence type="predicted"/>
<keyword evidence="7" id="KW-0472">Membrane</keyword>
<dbReference type="GO" id="GO:0007156">
    <property type="term" value="P:homophilic cell adhesion via plasma membrane adhesion molecules"/>
    <property type="evidence" value="ECO:0007669"/>
    <property type="project" value="InterPro"/>
</dbReference>
<evidence type="ECO:0000256" key="4">
    <source>
        <dbReference type="ARBA" id="ARBA00022837"/>
    </source>
</evidence>
<dbReference type="PANTHER" id="PTHR24025:SF31">
    <property type="entry name" value="NEURAL-CADHERIN"/>
    <property type="match status" value="1"/>
</dbReference>
<keyword evidence="3" id="KW-0677">Repeat</keyword>
<evidence type="ECO:0000256" key="1">
    <source>
        <dbReference type="ARBA" id="ARBA00004370"/>
    </source>
</evidence>
<gene>
    <name evidence="10" type="ORF">MNOR_LOCUS27026</name>
</gene>
<dbReference type="EMBL" id="CAXKWB010027845">
    <property type="protein sequence ID" value="CAL4132577.1"/>
    <property type="molecule type" value="Genomic_DNA"/>
</dbReference>
<accession>A0AAV2RQS5</accession>
<feature type="non-terminal residue" evidence="10">
    <location>
        <position position="159"/>
    </location>
</feature>
<evidence type="ECO:0000259" key="9">
    <source>
        <dbReference type="PROSITE" id="PS50268"/>
    </source>
</evidence>
<evidence type="ECO:0000256" key="8">
    <source>
        <dbReference type="PROSITE-ProRule" id="PRU00043"/>
    </source>
</evidence>
<keyword evidence="4 8" id="KW-0106">Calcium</keyword>
<dbReference type="PROSITE" id="PS50268">
    <property type="entry name" value="CADHERIN_2"/>
    <property type="match status" value="1"/>
</dbReference>
<comment type="caution">
    <text evidence="10">The sequence shown here is derived from an EMBL/GenBank/DDBJ whole genome shotgun (WGS) entry which is preliminary data.</text>
</comment>
<dbReference type="InterPro" id="IPR015919">
    <property type="entry name" value="Cadherin-like_sf"/>
</dbReference>
<dbReference type="GO" id="GO:0005911">
    <property type="term" value="C:cell-cell junction"/>
    <property type="evidence" value="ECO:0007669"/>
    <property type="project" value="TreeGrafter"/>
</dbReference>
<dbReference type="GO" id="GO:0005509">
    <property type="term" value="F:calcium ion binding"/>
    <property type="evidence" value="ECO:0007669"/>
    <property type="project" value="UniProtKB-UniRule"/>
</dbReference>
<evidence type="ECO:0000313" key="10">
    <source>
        <dbReference type="EMBL" id="CAL4132577.1"/>
    </source>
</evidence>